<sequence length="340" mass="35457">MRALQSLTPGGPETLSIREVDEPVPAAGQVAITVHACGVNFPDALVIEDRYQLRPTRPFSPGSELSGVVRHVGEGVMTPSVGQRVSASLPFGAMAEVVVVAADRCTLIPDNMPFDEAAAFQVTYGTVYYALVGRASIRAGEALLVLGAGGGIGLAAVELGKALGARVIAAASSQEKLDAALARGADAGVVYDRDLSNPARAKAFTQALKAACGQEGADIILDPVGGAYAEPAFRSIAWQGRHLVVGFAAGIPSIPLNLVLLKNAQLTGVFWGAWMARDPLAGAQDMRALMALYAEGRIRPLVSERYSLERGGEAIARLVSRGVSGKIVVEVISSENRTND</sequence>
<dbReference type="Pfam" id="PF08240">
    <property type="entry name" value="ADH_N"/>
    <property type="match status" value="1"/>
</dbReference>
<protein>
    <submittedName>
        <fullName evidence="2">NADPH:quinone oxidoreductase</fullName>
    </submittedName>
</protein>
<dbReference type="InterPro" id="IPR011032">
    <property type="entry name" value="GroES-like_sf"/>
</dbReference>
<gene>
    <name evidence="2" type="ORF">B7Y86_05830</name>
</gene>
<dbReference type="SUPFAM" id="SSF50129">
    <property type="entry name" value="GroES-like"/>
    <property type="match status" value="1"/>
</dbReference>
<dbReference type="CDD" id="cd08241">
    <property type="entry name" value="QOR1"/>
    <property type="match status" value="1"/>
</dbReference>
<dbReference type="Pfam" id="PF00107">
    <property type="entry name" value="ADH_zinc_N"/>
    <property type="match status" value="1"/>
</dbReference>
<dbReference type="SUPFAM" id="SSF51735">
    <property type="entry name" value="NAD(P)-binding Rossmann-fold domains"/>
    <property type="match status" value="1"/>
</dbReference>
<dbReference type="Gene3D" id="3.40.50.720">
    <property type="entry name" value="NAD(P)-binding Rossmann-like Domain"/>
    <property type="match status" value="1"/>
</dbReference>
<dbReference type="Proteomes" id="UP000216147">
    <property type="component" value="Unassembled WGS sequence"/>
</dbReference>
<evidence type="ECO:0000259" key="1">
    <source>
        <dbReference type="SMART" id="SM00829"/>
    </source>
</evidence>
<dbReference type="InterPro" id="IPR051397">
    <property type="entry name" value="Zn-ADH-like_protein"/>
</dbReference>
<dbReference type="PANTHER" id="PTHR43677:SF4">
    <property type="entry name" value="QUINONE OXIDOREDUCTASE-LIKE PROTEIN 2"/>
    <property type="match status" value="1"/>
</dbReference>
<name>A0A258HL20_9CAUL</name>
<reference evidence="2 3" key="1">
    <citation type="submission" date="2017-03" db="EMBL/GenBank/DDBJ databases">
        <title>Lifting the veil on microbial sulfur biogeochemistry in mining wastewaters.</title>
        <authorList>
            <person name="Kantor R.S."/>
            <person name="Colenbrander Nelson T."/>
            <person name="Marshall S."/>
            <person name="Bennett D."/>
            <person name="Apte S."/>
            <person name="Camacho D."/>
            <person name="Thomas B.C."/>
            <person name="Warren L.A."/>
            <person name="Banfield J.F."/>
        </authorList>
    </citation>
    <scope>NUCLEOTIDE SEQUENCE [LARGE SCALE GENOMIC DNA]</scope>
    <source>
        <strain evidence="2">32-68-21</strain>
    </source>
</reference>
<comment type="caution">
    <text evidence="2">The sequence shown here is derived from an EMBL/GenBank/DDBJ whole genome shotgun (WGS) entry which is preliminary data.</text>
</comment>
<dbReference type="InterPro" id="IPR013149">
    <property type="entry name" value="ADH-like_C"/>
</dbReference>
<dbReference type="Gene3D" id="3.90.180.10">
    <property type="entry name" value="Medium-chain alcohol dehydrogenases, catalytic domain"/>
    <property type="match status" value="1"/>
</dbReference>
<dbReference type="GO" id="GO:0016491">
    <property type="term" value="F:oxidoreductase activity"/>
    <property type="evidence" value="ECO:0007669"/>
    <property type="project" value="InterPro"/>
</dbReference>
<dbReference type="EMBL" id="NCEQ01000005">
    <property type="protein sequence ID" value="OYX57681.1"/>
    <property type="molecule type" value="Genomic_DNA"/>
</dbReference>
<organism evidence="2 3">
    <name type="scientific">Brevundimonas subvibrioides</name>
    <dbReference type="NCBI Taxonomy" id="74313"/>
    <lineage>
        <taxon>Bacteria</taxon>
        <taxon>Pseudomonadati</taxon>
        <taxon>Pseudomonadota</taxon>
        <taxon>Alphaproteobacteria</taxon>
        <taxon>Caulobacterales</taxon>
        <taxon>Caulobacteraceae</taxon>
        <taxon>Brevundimonas</taxon>
    </lineage>
</organism>
<dbReference type="InterPro" id="IPR013154">
    <property type="entry name" value="ADH-like_N"/>
</dbReference>
<dbReference type="InterPro" id="IPR036291">
    <property type="entry name" value="NAD(P)-bd_dom_sf"/>
</dbReference>
<proteinExistence type="predicted"/>
<feature type="domain" description="Enoyl reductase (ER)" evidence="1">
    <location>
        <begin position="10"/>
        <end position="329"/>
    </location>
</feature>
<dbReference type="SMART" id="SM00829">
    <property type="entry name" value="PKS_ER"/>
    <property type="match status" value="1"/>
</dbReference>
<dbReference type="PANTHER" id="PTHR43677">
    <property type="entry name" value="SHORT-CHAIN DEHYDROGENASE/REDUCTASE"/>
    <property type="match status" value="1"/>
</dbReference>
<dbReference type="InterPro" id="IPR020843">
    <property type="entry name" value="ER"/>
</dbReference>
<dbReference type="AlphaFoldDB" id="A0A258HL20"/>
<evidence type="ECO:0000313" key="2">
    <source>
        <dbReference type="EMBL" id="OYX57681.1"/>
    </source>
</evidence>
<accession>A0A258HL20</accession>
<evidence type="ECO:0000313" key="3">
    <source>
        <dbReference type="Proteomes" id="UP000216147"/>
    </source>
</evidence>